<sequence length="425" mass="48764">MISGTDLHQFDVHNDCYFAHLPLNYVDGVILEMAVPRMSYEQLAESTSYMFDVEEAFGRLNLYLDHLDMNLSEYLSQSITYDMDDLVSKKIGPSQKELPTNGVDAWKDSILEDASDVVKTGRCTIEGDTETEYESDDESDYQSDKLVDYLSPGEYELIKLRNGMKANRKEKDKAKDKPDSGMNEANEKNRSGERKGNGAKFGQRDIGCLLLRKYTMKADHVPFVLASDAWPKCLGDVMLGISILVIASTINGIVEYLGDKIRANLNIRLRDIVDLVMKKYKCKGLIEAVKDVMPNAEHRQCARHIYENFRKQYPGWKLESDCCLNDEQNKGGLFSRKLETPGFWMWQLSGLPCVHATKVILLINKLLESYVPAWFETDMYFVTYHNYVKPVPSMNFWHDLSMYSTVLPPKPRKILGRPKKKRIRL</sequence>
<evidence type="ECO:0008006" key="4">
    <source>
        <dbReference type="Google" id="ProtNLM"/>
    </source>
</evidence>
<protein>
    <recommendedName>
        <fullName evidence="4">Transposase</fullName>
    </recommendedName>
</protein>
<evidence type="ECO:0000256" key="1">
    <source>
        <dbReference type="SAM" id="MobiDB-lite"/>
    </source>
</evidence>
<evidence type="ECO:0000313" key="2">
    <source>
        <dbReference type="EMBL" id="GJS57670.1"/>
    </source>
</evidence>
<accession>A0ABQ4WY97</accession>
<dbReference type="EMBL" id="BQNB010009023">
    <property type="protein sequence ID" value="GJS57670.1"/>
    <property type="molecule type" value="Genomic_DNA"/>
</dbReference>
<feature type="compositionally biased region" description="Basic and acidic residues" evidence="1">
    <location>
        <begin position="167"/>
        <end position="196"/>
    </location>
</feature>
<name>A0ABQ4WY97_9ASTR</name>
<feature type="region of interest" description="Disordered" evidence="1">
    <location>
        <begin position="166"/>
        <end position="199"/>
    </location>
</feature>
<comment type="caution">
    <text evidence="2">The sequence shown here is derived from an EMBL/GenBank/DDBJ whole genome shotgun (WGS) entry which is preliminary data.</text>
</comment>
<proteinExistence type="predicted"/>
<dbReference type="PANTHER" id="PTHR31973:SF187">
    <property type="entry name" value="MUTATOR TRANSPOSASE MUDRA PROTEIN"/>
    <property type="match status" value="1"/>
</dbReference>
<dbReference type="Proteomes" id="UP001151760">
    <property type="component" value="Unassembled WGS sequence"/>
</dbReference>
<reference evidence="2" key="2">
    <citation type="submission" date="2022-01" db="EMBL/GenBank/DDBJ databases">
        <authorList>
            <person name="Yamashiro T."/>
            <person name="Shiraishi A."/>
            <person name="Satake H."/>
            <person name="Nakayama K."/>
        </authorList>
    </citation>
    <scope>NUCLEOTIDE SEQUENCE</scope>
</reference>
<evidence type="ECO:0000313" key="3">
    <source>
        <dbReference type="Proteomes" id="UP001151760"/>
    </source>
</evidence>
<keyword evidence="3" id="KW-1185">Reference proteome</keyword>
<organism evidence="2 3">
    <name type="scientific">Tanacetum coccineum</name>
    <dbReference type="NCBI Taxonomy" id="301880"/>
    <lineage>
        <taxon>Eukaryota</taxon>
        <taxon>Viridiplantae</taxon>
        <taxon>Streptophyta</taxon>
        <taxon>Embryophyta</taxon>
        <taxon>Tracheophyta</taxon>
        <taxon>Spermatophyta</taxon>
        <taxon>Magnoliopsida</taxon>
        <taxon>eudicotyledons</taxon>
        <taxon>Gunneridae</taxon>
        <taxon>Pentapetalae</taxon>
        <taxon>asterids</taxon>
        <taxon>campanulids</taxon>
        <taxon>Asterales</taxon>
        <taxon>Asteraceae</taxon>
        <taxon>Asteroideae</taxon>
        <taxon>Anthemideae</taxon>
        <taxon>Anthemidinae</taxon>
        <taxon>Tanacetum</taxon>
    </lineage>
</organism>
<gene>
    <name evidence="2" type="ORF">Tco_0652454</name>
</gene>
<reference evidence="2" key="1">
    <citation type="journal article" date="2022" name="Int. J. Mol. Sci.">
        <title>Draft Genome of Tanacetum Coccineum: Genomic Comparison of Closely Related Tanacetum-Family Plants.</title>
        <authorList>
            <person name="Yamashiro T."/>
            <person name="Shiraishi A."/>
            <person name="Nakayama K."/>
            <person name="Satake H."/>
        </authorList>
    </citation>
    <scope>NUCLEOTIDE SEQUENCE</scope>
</reference>
<dbReference type="PANTHER" id="PTHR31973">
    <property type="entry name" value="POLYPROTEIN, PUTATIVE-RELATED"/>
    <property type="match status" value="1"/>
</dbReference>